<keyword evidence="3" id="KW-1185">Reference proteome</keyword>
<evidence type="ECO:0000259" key="1">
    <source>
        <dbReference type="PROSITE" id="PS50011"/>
    </source>
</evidence>
<gene>
    <name evidence="2" type="ORF">CERZMDRAFT_96041</name>
</gene>
<feature type="domain" description="Protein kinase" evidence="1">
    <location>
        <begin position="1"/>
        <end position="246"/>
    </location>
</feature>
<dbReference type="OrthoDB" id="310217at2759"/>
<sequence>MQEELREKLGEAFIITIERTAIGVYAGFDPEELIMPPPLDDDDSAAESMELMKFFVKVERTKFDIAKWNESAEDIGFGGSLPGTWIYKGELGAGDYGIATLWVQLDDHARFSNREGLKNTYLQSNRDDASYWSGNIADRRPLKCEVVQHLNALDGADNIVRYLSKSDTERLSHRAGTTGWMAPEVNEGASEEHSGPSEASDIWSLGRVMLALATFKGPLGQPLKTKRRGEDEVLLYQLAKYQPWGR</sequence>
<dbReference type="SUPFAM" id="SSF56112">
    <property type="entry name" value="Protein kinase-like (PK-like)"/>
    <property type="match status" value="1"/>
</dbReference>
<name>A0A6A6FKQ1_9PEZI</name>
<dbReference type="Gene3D" id="1.10.510.10">
    <property type="entry name" value="Transferase(Phosphotransferase) domain 1"/>
    <property type="match status" value="1"/>
</dbReference>
<dbReference type="PROSITE" id="PS50011">
    <property type="entry name" value="PROTEIN_KINASE_DOM"/>
    <property type="match status" value="1"/>
</dbReference>
<dbReference type="Proteomes" id="UP000799539">
    <property type="component" value="Unassembled WGS sequence"/>
</dbReference>
<dbReference type="InterPro" id="IPR011009">
    <property type="entry name" value="Kinase-like_dom_sf"/>
</dbReference>
<organism evidence="2 3">
    <name type="scientific">Cercospora zeae-maydis SCOH1-5</name>
    <dbReference type="NCBI Taxonomy" id="717836"/>
    <lineage>
        <taxon>Eukaryota</taxon>
        <taxon>Fungi</taxon>
        <taxon>Dikarya</taxon>
        <taxon>Ascomycota</taxon>
        <taxon>Pezizomycotina</taxon>
        <taxon>Dothideomycetes</taxon>
        <taxon>Dothideomycetidae</taxon>
        <taxon>Mycosphaerellales</taxon>
        <taxon>Mycosphaerellaceae</taxon>
        <taxon>Cercospora</taxon>
    </lineage>
</organism>
<dbReference type="EMBL" id="ML992669">
    <property type="protein sequence ID" value="KAF2214015.1"/>
    <property type="molecule type" value="Genomic_DNA"/>
</dbReference>
<dbReference type="AlphaFoldDB" id="A0A6A6FKQ1"/>
<accession>A0A6A6FKQ1</accession>
<reference evidence="2" key="1">
    <citation type="journal article" date="2020" name="Stud. Mycol.">
        <title>101 Dothideomycetes genomes: a test case for predicting lifestyles and emergence of pathogens.</title>
        <authorList>
            <person name="Haridas S."/>
            <person name="Albert R."/>
            <person name="Binder M."/>
            <person name="Bloem J."/>
            <person name="Labutti K."/>
            <person name="Salamov A."/>
            <person name="Andreopoulos B."/>
            <person name="Baker S."/>
            <person name="Barry K."/>
            <person name="Bills G."/>
            <person name="Bluhm B."/>
            <person name="Cannon C."/>
            <person name="Castanera R."/>
            <person name="Culley D."/>
            <person name="Daum C."/>
            <person name="Ezra D."/>
            <person name="Gonzalez J."/>
            <person name="Henrissat B."/>
            <person name="Kuo A."/>
            <person name="Liang C."/>
            <person name="Lipzen A."/>
            <person name="Lutzoni F."/>
            <person name="Magnuson J."/>
            <person name="Mondo S."/>
            <person name="Nolan M."/>
            <person name="Ohm R."/>
            <person name="Pangilinan J."/>
            <person name="Park H.-J."/>
            <person name="Ramirez L."/>
            <person name="Alfaro M."/>
            <person name="Sun H."/>
            <person name="Tritt A."/>
            <person name="Yoshinaga Y."/>
            <person name="Zwiers L.-H."/>
            <person name="Turgeon B."/>
            <person name="Goodwin S."/>
            <person name="Spatafora J."/>
            <person name="Crous P."/>
            <person name="Grigoriev I."/>
        </authorList>
    </citation>
    <scope>NUCLEOTIDE SEQUENCE</scope>
    <source>
        <strain evidence="2">SCOH1-5</strain>
    </source>
</reference>
<evidence type="ECO:0000313" key="2">
    <source>
        <dbReference type="EMBL" id="KAF2214015.1"/>
    </source>
</evidence>
<dbReference type="GO" id="GO:0005524">
    <property type="term" value="F:ATP binding"/>
    <property type="evidence" value="ECO:0007669"/>
    <property type="project" value="InterPro"/>
</dbReference>
<dbReference type="InterPro" id="IPR000719">
    <property type="entry name" value="Prot_kinase_dom"/>
</dbReference>
<dbReference type="GO" id="GO:0004672">
    <property type="term" value="F:protein kinase activity"/>
    <property type="evidence" value="ECO:0007669"/>
    <property type="project" value="InterPro"/>
</dbReference>
<protein>
    <recommendedName>
        <fullName evidence="1">Protein kinase domain-containing protein</fullName>
    </recommendedName>
</protein>
<evidence type="ECO:0000313" key="3">
    <source>
        <dbReference type="Proteomes" id="UP000799539"/>
    </source>
</evidence>
<proteinExistence type="predicted"/>